<accession>A0A2A2DBA9</accession>
<evidence type="ECO:0000313" key="4">
    <source>
        <dbReference type="Proteomes" id="UP000218944"/>
    </source>
</evidence>
<dbReference type="AlphaFoldDB" id="A0A2A2DBA9"/>
<proteinExistence type="predicted"/>
<name>A0A2A2DBA9_9ACTN</name>
<evidence type="ECO:0000256" key="1">
    <source>
        <dbReference type="SAM" id="MobiDB-lite"/>
    </source>
</evidence>
<evidence type="ECO:0000259" key="2">
    <source>
        <dbReference type="Pfam" id="PF13751"/>
    </source>
</evidence>
<keyword evidence="4" id="KW-1185">Reference proteome</keyword>
<feature type="region of interest" description="Disordered" evidence="1">
    <location>
        <begin position="102"/>
        <end position="136"/>
    </location>
</feature>
<reference evidence="3 4" key="1">
    <citation type="submission" date="2017-08" db="EMBL/GenBank/DDBJ databases">
        <title>Genome sequence of Streptomyces albireticuli NRRL B-1670.</title>
        <authorList>
            <person name="Graham D.E."/>
            <person name="Mahan K.M."/>
            <person name="Klingeman D.M."/>
            <person name="Hettich R.L."/>
            <person name="Parry R.J."/>
            <person name="Spain J.C."/>
        </authorList>
    </citation>
    <scope>NUCLEOTIDE SEQUENCE [LARGE SCALE GENOMIC DNA]</scope>
    <source>
        <strain evidence="3 4">NRRL B-1670</strain>
    </source>
</reference>
<protein>
    <recommendedName>
        <fullName evidence="2">Transposase DDE domain-containing protein</fullName>
    </recommendedName>
</protein>
<dbReference type="InterPro" id="IPR025668">
    <property type="entry name" value="Tnp_DDE_dom"/>
</dbReference>
<dbReference type="Pfam" id="PF13751">
    <property type="entry name" value="DDE_Tnp_1_6"/>
    <property type="match status" value="1"/>
</dbReference>
<feature type="domain" description="Transposase DDE" evidence="2">
    <location>
        <begin position="4"/>
        <end position="41"/>
    </location>
</feature>
<organism evidence="3 4">
    <name type="scientific">Streptomyces albireticuli</name>
    <dbReference type="NCBI Taxonomy" id="1940"/>
    <lineage>
        <taxon>Bacteria</taxon>
        <taxon>Bacillati</taxon>
        <taxon>Actinomycetota</taxon>
        <taxon>Actinomycetes</taxon>
        <taxon>Kitasatosporales</taxon>
        <taxon>Streptomycetaceae</taxon>
        <taxon>Streptomyces</taxon>
    </lineage>
</organism>
<gene>
    <name evidence="3" type="ORF">CK936_11815</name>
</gene>
<evidence type="ECO:0000313" key="3">
    <source>
        <dbReference type="EMBL" id="PAU48727.1"/>
    </source>
</evidence>
<comment type="caution">
    <text evidence="3">The sequence shown here is derived from an EMBL/GenBank/DDBJ whole genome shotgun (WGS) entry which is preliminary data.</text>
</comment>
<dbReference type="EMBL" id="NSJV01000223">
    <property type="protein sequence ID" value="PAU48727.1"/>
    <property type="molecule type" value="Genomic_DNA"/>
</dbReference>
<sequence length="213" mass="22906">MRAGSEATVSETVHAHGLRHCRYRGLAKTHVQHVLIAAGANRTPSFLLAALAAEEAVIIAEVVATLRLLRRLPAPCRRSASCRRRASQVSFGRGLTVGAPRALSPRGWPRTRGPEVVGSRTPPAVRIPTTGRSGPQDEVHGVAVDVAVHLSPSLLCDRLDLLLAQPVVLPVQRRVLGDGRQDEQHPVRCQRLLPHAGGERHPSSVQAWSVLVG</sequence>
<dbReference type="Proteomes" id="UP000218944">
    <property type="component" value="Unassembled WGS sequence"/>
</dbReference>